<dbReference type="Proteomes" id="UP001299265">
    <property type="component" value="Unassembled WGS sequence"/>
</dbReference>
<dbReference type="InterPro" id="IPR009835">
    <property type="entry name" value="SrtB"/>
</dbReference>
<sequence length="261" mass="29818">MDKKKKRGNFIRNIIFAAALVVFAVSAYQLLMIYMEYKKGSDEYKDLAGEAEKILASAEETEEAGNGENSESAAAGPWMDLYNAMIKENEDYIGWITIEDTNINYPIVQCEDNDYYLTHTFEREENASGALFVDSGIQDRMEGKNVIVYGHNMKNGSMFANLKKYREDEFFEDHRHFKVYTATGLYIYEVFSVYTVSPDSDTYTIGFADDADFMNYIQKMQSRSIHNTGVTVSAEDKIITLSTCVNHNVDRLIIQAKRLES</sequence>
<gene>
    <name evidence="3" type="primary">srtB</name>
    <name evidence="3" type="ORF">LQE92_05165</name>
</gene>
<dbReference type="SUPFAM" id="SSF63817">
    <property type="entry name" value="Sortase"/>
    <property type="match status" value="1"/>
</dbReference>
<dbReference type="EMBL" id="JAJNOR010000002">
    <property type="protein sequence ID" value="MCD2492015.1"/>
    <property type="molecule type" value="Genomic_DNA"/>
</dbReference>
<dbReference type="NCBIfam" id="TIGR03064">
    <property type="entry name" value="sortase_srtB"/>
    <property type="match status" value="1"/>
</dbReference>
<proteinExistence type="predicted"/>
<evidence type="ECO:0000256" key="1">
    <source>
        <dbReference type="ARBA" id="ARBA00022801"/>
    </source>
</evidence>
<dbReference type="GO" id="GO:0016787">
    <property type="term" value="F:hydrolase activity"/>
    <property type="evidence" value="ECO:0007669"/>
    <property type="project" value="UniProtKB-KW"/>
</dbReference>
<keyword evidence="4" id="KW-1185">Reference proteome</keyword>
<dbReference type="CDD" id="cd05826">
    <property type="entry name" value="Sortase_B"/>
    <property type="match status" value="1"/>
</dbReference>
<dbReference type="AlphaFoldDB" id="A0AAP2RJG3"/>
<evidence type="ECO:0000313" key="4">
    <source>
        <dbReference type="Proteomes" id="UP001299265"/>
    </source>
</evidence>
<dbReference type="Pfam" id="PF04203">
    <property type="entry name" value="Sortase"/>
    <property type="match status" value="1"/>
</dbReference>
<organism evidence="3 4">
    <name type="scientific">Lientehia hominis</name>
    <dbReference type="NCBI Taxonomy" id="2897778"/>
    <lineage>
        <taxon>Bacteria</taxon>
        <taxon>Bacillati</taxon>
        <taxon>Bacillota</taxon>
        <taxon>Clostridia</taxon>
        <taxon>Lachnospirales</taxon>
        <taxon>Lachnospiraceae</taxon>
        <taxon>Lientehia</taxon>
    </lineage>
</organism>
<dbReference type="InterPro" id="IPR023365">
    <property type="entry name" value="Sortase_dom-sf"/>
</dbReference>
<protein>
    <submittedName>
        <fullName evidence="3">Class B sortase</fullName>
        <ecNumber evidence="3">3.4.22.71</ecNumber>
    </submittedName>
</protein>
<feature type="active site" description="Proton donor/acceptor" evidence="2">
    <location>
        <position position="151"/>
    </location>
</feature>
<name>A0AAP2RJG3_9FIRM</name>
<dbReference type="InterPro" id="IPR005754">
    <property type="entry name" value="Sortase"/>
</dbReference>
<accession>A0AAP2RJG3</accession>
<keyword evidence="1 3" id="KW-0378">Hydrolase</keyword>
<feature type="active site" description="Acyl-thioester intermediate" evidence="2">
    <location>
        <position position="244"/>
    </location>
</feature>
<evidence type="ECO:0000313" key="3">
    <source>
        <dbReference type="EMBL" id="MCD2492015.1"/>
    </source>
</evidence>
<dbReference type="RefSeq" id="WP_231061937.1">
    <property type="nucleotide sequence ID" value="NZ_JAJNOR010000002.1"/>
</dbReference>
<dbReference type="Gene3D" id="2.40.260.10">
    <property type="entry name" value="Sortase"/>
    <property type="match status" value="1"/>
</dbReference>
<reference evidence="3 4" key="1">
    <citation type="submission" date="2021-11" db="EMBL/GenBank/DDBJ databases">
        <title>Lacrimispora sp. nov. NSJ-141 isolated from human feces.</title>
        <authorList>
            <person name="Abdugheni R."/>
        </authorList>
    </citation>
    <scope>NUCLEOTIDE SEQUENCE [LARGE SCALE GENOMIC DNA]</scope>
    <source>
        <strain evidence="3 4">NSJ-141</strain>
    </source>
</reference>
<dbReference type="EC" id="3.4.22.71" evidence="3"/>
<comment type="caution">
    <text evidence="3">The sequence shown here is derived from an EMBL/GenBank/DDBJ whole genome shotgun (WGS) entry which is preliminary data.</text>
</comment>
<evidence type="ECO:0000256" key="2">
    <source>
        <dbReference type="PIRSR" id="PIRSR605754-1"/>
    </source>
</evidence>